<name>A0A517ZPG8_9PLAN</name>
<accession>A0A517ZPG8</accession>
<dbReference type="SUPFAM" id="SSF52540">
    <property type="entry name" value="P-loop containing nucleoside triphosphate hydrolases"/>
    <property type="match status" value="1"/>
</dbReference>
<dbReference type="KEGG" id="sdyn:Mal52_28530"/>
<dbReference type="AlphaFoldDB" id="A0A517ZPG8"/>
<dbReference type="EMBL" id="CP036276">
    <property type="protein sequence ID" value="QDU44372.1"/>
    <property type="molecule type" value="Genomic_DNA"/>
</dbReference>
<sequence length="476" mass="53446">MPKSTIAIVTFVASGQEAAYVQCTESIKRAYQTNNGGFANLIALRIDDHNGTMSPSQARNLAVGAAASRGADWVLCIDANDLLAANALGDIKPFLDDYDGIWGQLYTFQEGSSEAIKREPQIDQTESFTELLNYRPEASLQSGHMLRTSVAQQFLHDESLSEGHEFDQFLRVWEQARCVKIPHPISLHRIDGNESEQNAVAKRVLTKYRIKHGATEGTAPQEVDYGMDFTLFGLIGCGTREIAELMTIPNQRIILDEPAILGHEWARHVHTQLRKCGIEIDEQDWTRKNYLTFQEFFDVQVLPKLAAIPQWGLRTTRLEGWQQLLETYPPRNLVLCVRDIRDVVLSHVDVALRMGIPIDGSFVEHRTRTSAAALMEISQRPHILLRYEELAAPGGMQRLSEIVGVEIPGPTGESVPLADGPAERHLLERRPELVAFVNRVWSTCDDYCRTFGYERPSTAAHNQVALRPQGVAQNRR</sequence>
<dbReference type="Gene3D" id="3.90.550.10">
    <property type="entry name" value="Spore Coat Polysaccharide Biosynthesis Protein SpsA, Chain A"/>
    <property type="match status" value="1"/>
</dbReference>
<evidence type="ECO:0000313" key="2">
    <source>
        <dbReference type="Proteomes" id="UP000319383"/>
    </source>
</evidence>
<dbReference type="SUPFAM" id="SSF53448">
    <property type="entry name" value="Nucleotide-diphospho-sugar transferases"/>
    <property type="match status" value="1"/>
</dbReference>
<evidence type="ECO:0000313" key="1">
    <source>
        <dbReference type="EMBL" id="QDU44372.1"/>
    </source>
</evidence>
<dbReference type="Gene3D" id="3.40.50.300">
    <property type="entry name" value="P-loop containing nucleotide triphosphate hydrolases"/>
    <property type="match status" value="1"/>
</dbReference>
<dbReference type="RefSeq" id="WP_145376741.1">
    <property type="nucleotide sequence ID" value="NZ_CP036276.1"/>
</dbReference>
<dbReference type="Proteomes" id="UP000319383">
    <property type="component" value="Chromosome"/>
</dbReference>
<reference evidence="1 2" key="1">
    <citation type="submission" date="2019-02" db="EMBL/GenBank/DDBJ databases">
        <title>Deep-cultivation of Planctomycetes and their phenomic and genomic characterization uncovers novel biology.</title>
        <authorList>
            <person name="Wiegand S."/>
            <person name="Jogler M."/>
            <person name="Boedeker C."/>
            <person name="Pinto D."/>
            <person name="Vollmers J."/>
            <person name="Rivas-Marin E."/>
            <person name="Kohn T."/>
            <person name="Peeters S.H."/>
            <person name="Heuer A."/>
            <person name="Rast P."/>
            <person name="Oberbeckmann S."/>
            <person name="Bunk B."/>
            <person name="Jeske O."/>
            <person name="Meyerdierks A."/>
            <person name="Storesund J.E."/>
            <person name="Kallscheuer N."/>
            <person name="Luecker S."/>
            <person name="Lage O.M."/>
            <person name="Pohl T."/>
            <person name="Merkel B.J."/>
            <person name="Hornburger P."/>
            <person name="Mueller R.-W."/>
            <person name="Bruemmer F."/>
            <person name="Labrenz M."/>
            <person name="Spormann A.M."/>
            <person name="Op den Camp H."/>
            <person name="Overmann J."/>
            <person name="Amann R."/>
            <person name="Jetten M.S.M."/>
            <person name="Mascher T."/>
            <person name="Medema M.H."/>
            <person name="Devos D.P."/>
            <person name="Kaster A.-K."/>
            <person name="Ovreas L."/>
            <person name="Rohde M."/>
            <person name="Galperin M.Y."/>
            <person name="Jogler C."/>
        </authorList>
    </citation>
    <scope>NUCLEOTIDE SEQUENCE [LARGE SCALE GENOMIC DNA]</scope>
    <source>
        <strain evidence="1 2">Mal52</strain>
    </source>
</reference>
<dbReference type="InterPro" id="IPR027417">
    <property type="entry name" value="P-loop_NTPase"/>
</dbReference>
<dbReference type="InterPro" id="IPR029044">
    <property type="entry name" value="Nucleotide-diphossugar_trans"/>
</dbReference>
<gene>
    <name evidence="1" type="ORF">Mal52_28530</name>
</gene>
<organism evidence="1 2">
    <name type="scientific">Symmachiella dynata</name>
    <dbReference type="NCBI Taxonomy" id="2527995"/>
    <lineage>
        <taxon>Bacteria</taxon>
        <taxon>Pseudomonadati</taxon>
        <taxon>Planctomycetota</taxon>
        <taxon>Planctomycetia</taxon>
        <taxon>Planctomycetales</taxon>
        <taxon>Planctomycetaceae</taxon>
        <taxon>Symmachiella</taxon>
    </lineage>
</organism>
<keyword evidence="2" id="KW-1185">Reference proteome</keyword>
<proteinExistence type="predicted"/>
<protein>
    <submittedName>
        <fullName evidence="1">Uncharacterized protein</fullName>
    </submittedName>
</protein>